<comment type="caution">
    <text evidence="10">The sequence shown here is derived from an EMBL/GenBank/DDBJ whole genome shotgun (WGS) entry which is preliminary data.</text>
</comment>
<evidence type="ECO:0000256" key="3">
    <source>
        <dbReference type="ARBA" id="ARBA00022729"/>
    </source>
</evidence>
<keyword evidence="3" id="KW-0732">Signal</keyword>
<comment type="subcellular location">
    <subcellularLocation>
        <location evidence="1">Membrane</location>
        <topology evidence="1">Single-pass type I membrane protein</topology>
    </subcellularLocation>
</comment>
<feature type="transmembrane region" description="Helical" evidence="8">
    <location>
        <begin position="149"/>
        <end position="170"/>
    </location>
</feature>
<evidence type="ECO:0000256" key="8">
    <source>
        <dbReference type="SAM" id="Phobius"/>
    </source>
</evidence>
<feature type="non-terminal residue" evidence="10">
    <location>
        <position position="207"/>
    </location>
</feature>
<evidence type="ECO:0000256" key="6">
    <source>
        <dbReference type="ARBA" id="ARBA00023170"/>
    </source>
</evidence>
<evidence type="ECO:0000256" key="4">
    <source>
        <dbReference type="ARBA" id="ARBA00022989"/>
    </source>
</evidence>
<dbReference type="InterPro" id="IPR013783">
    <property type="entry name" value="Ig-like_fold"/>
</dbReference>
<name>A0A7L4N6R3_9AVES</name>
<dbReference type="AlphaFoldDB" id="A0A7L4N6R3"/>
<feature type="non-terminal residue" evidence="10">
    <location>
        <position position="1"/>
    </location>
</feature>
<evidence type="ECO:0000256" key="2">
    <source>
        <dbReference type="ARBA" id="ARBA00022692"/>
    </source>
</evidence>
<feature type="domain" description="Fibronectin type-III" evidence="9">
    <location>
        <begin position="33"/>
        <end position="132"/>
    </location>
</feature>
<proteinExistence type="predicted"/>
<evidence type="ECO:0000256" key="1">
    <source>
        <dbReference type="ARBA" id="ARBA00004479"/>
    </source>
</evidence>
<dbReference type="GO" id="GO:0004896">
    <property type="term" value="F:cytokine receptor activity"/>
    <property type="evidence" value="ECO:0007669"/>
    <property type="project" value="InterPro"/>
</dbReference>
<dbReference type="InterPro" id="IPR003531">
    <property type="entry name" value="Hempt_rcpt_S_F1_CS"/>
</dbReference>
<keyword evidence="7" id="KW-0325">Glycoprotein</keyword>
<dbReference type="InterPro" id="IPR036116">
    <property type="entry name" value="FN3_sf"/>
</dbReference>
<dbReference type="InterPro" id="IPR003961">
    <property type="entry name" value="FN3_dom"/>
</dbReference>
<dbReference type="CDD" id="cd00063">
    <property type="entry name" value="FN3"/>
    <property type="match status" value="1"/>
</dbReference>
<evidence type="ECO:0000313" key="10">
    <source>
        <dbReference type="EMBL" id="NXY84715.1"/>
    </source>
</evidence>
<keyword evidence="11" id="KW-1185">Reference proteome</keyword>
<dbReference type="OrthoDB" id="8897483at2759"/>
<dbReference type="Proteomes" id="UP000586704">
    <property type="component" value="Unassembled WGS sequence"/>
</dbReference>
<keyword evidence="5 8" id="KW-0472">Membrane</keyword>
<keyword evidence="2 8" id="KW-0812">Transmembrane</keyword>
<evidence type="ECO:0000256" key="5">
    <source>
        <dbReference type="ARBA" id="ARBA00023136"/>
    </source>
</evidence>
<organism evidence="10 11">
    <name type="scientific">Ceyx cyanopectus</name>
    <name type="common">Indigo-banded kingfisher</name>
    <dbReference type="NCBI Taxonomy" id="390723"/>
    <lineage>
        <taxon>Eukaryota</taxon>
        <taxon>Metazoa</taxon>
        <taxon>Chordata</taxon>
        <taxon>Craniata</taxon>
        <taxon>Vertebrata</taxon>
        <taxon>Euteleostomi</taxon>
        <taxon>Archelosauria</taxon>
        <taxon>Archosauria</taxon>
        <taxon>Dinosauria</taxon>
        <taxon>Saurischia</taxon>
        <taxon>Theropoda</taxon>
        <taxon>Coelurosauria</taxon>
        <taxon>Aves</taxon>
        <taxon>Neognathae</taxon>
        <taxon>Neoaves</taxon>
        <taxon>Telluraves</taxon>
        <taxon>Coraciimorphae</taxon>
        <taxon>Coraciiformes</taxon>
        <taxon>Alcedinidae</taxon>
        <taxon>Ceyx</taxon>
    </lineage>
</organism>
<dbReference type="PANTHER" id="PTHR23037:SF29">
    <property type="entry name" value="INTERLEUKIN-9 RECEPTOR"/>
    <property type="match status" value="1"/>
</dbReference>
<reference evidence="10 11" key="1">
    <citation type="submission" date="2020-02" db="EMBL/GenBank/DDBJ databases">
        <title>Bird 10,000 Genomes (B10K) Project - Family phase.</title>
        <authorList>
            <person name="Zhang G."/>
        </authorList>
    </citation>
    <scope>NUCLEOTIDE SEQUENCE [LARGE SCALE GENOMIC DNA]</scope>
    <source>
        <strain evidence="10">B10K-DU-013-51</strain>
        <tissue evidence="10">Mixed tissue sample</tissue>
    </source>
</reference>
<dbReference type="PROSITE" id="PS50853">
    <property type="entry name" value="FN3"/>
    <property type="match status" value="1"/>
</dbReference>
<keyword evidence="4 8" id="KW-1133">Transmembrane helix</keyword>
<dbReference type="PROSITE" id="PS01355">
    <property type="entry name" value="HEMATOPO_REC_S_F1"/>
    <property type="match status" value="1"/>
</dbReference>
<dbReference type="SUPFAM" id="SSF49265">
    <property type="entry name" value="Fibronectin type III"/>
    <property type="match status" value="1"/>
</dbReference>
<dbReference type="PANTHER" id="PTHR23037">
    <property type="entry name" value="CYTOKINE RECEPTOR"/>
    <property type="match status" value="1"/>
</dbReference>
<dbReference type="GO" id="GO:0009897">
    <property type="term" value="C:external side of plasma membrane"/>
    <property type="evidence" value="ECO:0007669"/>
    <property type="project" value="TreeGrafter"/>
</dbReference>
<evidence type="ECO:0000256" key="7">
    <source>
        <dbReference type="ARBA" id="ARBA00023180"/>
    </source>
</evidence>
<dbReference type="EMBL" id="VYZU01033231">
    <property type="protein sequence ID" value="NXY84715.1"/>
    <property type="molecule type" value="Genomic_DNA"/>
</dbReference>
<protein>
    <submittedName>
        <fullName evidence="10">IL9R protein</fullName>
    </submittedName>
</protein>
<evidence type="ECO:0000313" key="11">
    <source>
        <dbReference type="Proteomes" id="UP000586704"/>
    </source>
</evidence>
<accession>A0A7L4N6R3</accession>
<keyword evidence="6" id="KW-0675">Receptor</keyword>
<dbReference type="Gene3D" id="2.60.40.10">
    <property type="entry name" value="Immunoglobulins"/>
    <property type="match status" value="1"/>
</dbReference>
<sequence length="207" mass="24085">GYRVSLQGSFFGHNHTYLTFPEYSPREHIKLDPPLSIQSNATASKCHIWWSVPWHLAEILQYELQYKEYSMSWESAVNKTPPSSVPQIELEGSELRGDVTYVARVRCKVSENEDTYHSQWSEWSQTTVFQRPGVAKLSEKILNTRTMQLLFIPLSFGTLLYLVWTCKLFSRYCYFFTSGQKTSPALTFPRQLLFFSHSMICTMGILR</sequence>
<gene>
    <name evidence="10" type="primary">Il9r</name>
    <name evidence="10" type="ORF">CEYCYA_R08379</name>
</gene>
<dbReference type="GO" id="GO:0016064">
    <property type="term" value="P:immunoglobulin mediated immune response"/>
    <property type="evidence" value="ECO:0007669"/>
    <property type="project" value="TreeGrafter"/>
</dbReference>
<evidence type="ECO:0000259" key="9">
    <source>
        <dbReference type="PROSITE" id="PS50853"/>
    </source>
</evidence>